<name>A0ABV3ZHQ8_9BACT</name>
<keyword evidence="8" id="KW-1185">Reference proteome</keyword>
<dbReference type="Pfam" id="PF04277">
    <property type="entry name" value="OAD_gamma"/>
    <property type="match status" value="1"/>
</dbReference>
<evidence type="ECO:0000313" key="8">
    <source>
        <dbReference type="Proteomes" id="UP001560573"/>
    </source>
</evidence>
<keyword evidence="5 6" id="KW-0472">Membrane</keyword>
<dbReference type="EMBL" id="JAULBC010000004">
    <property type="protein sequence ID" value="MEX6688679.1"/>
    <property type="molecule type" value="Genomic_DNA"/>
</dbReference>
<protein>
    <submittedName>
        <fullName evidence="7">OadG family transporter subunit</fullName>
    </submittedName>
</protein>
<evidence type="ECO:0000256" key="4">
    <source>
        <dbReference type="ARBA" id="ARBA00022989"/>
    </source>
</evidence>
<reference evidence="7 8" key="1">
    <citation type="submission" date="2023-07" db="EMBL/GenBank/DDBJ databases">
        <authorList>
            <person name="Lian W.-H."/>
        </authorList>
    </citation>
    <scope>NUCLEOTIDE SEQUENCE [LARGE SCALE GENOMIC DNA]</scope>
    <source>
        <strain evidence="7 8">SYSU DXS3180</strain>
    </source>
</reference>
<comment type="caution">
    <text evidence="7">The sequence shown here is derived from an EMBL/GenBank/DDBJ whole genome shotgun (WGS) entry which is preliminary data.</text>
</comment>
<keyword evidence="2" id="KW-1003">Cell membrane</keyword>
<evidence type="ECO:0000256" key="5">
    <source>
        <dbReference type="ARBA" id="ARBA00023136"/>
    </source>
</evidence>
<accession>A0ABV3ZHQ8</accession>
<dbReference type="Proteomes" id="UP001560573">
    <property type="component" value="Unassembled WGS sequence"/>
</dbReference>
<evidence type="ECO:0000256" key="2">
    <source>
        <dbReference type="ARBA" id="ARBA00022475"/>
    </source>
</evidence>
<keyword evidence="4 6" id="KW-1133">Transmembrane helix</keyword>
<keyword evidence="3 6" id="KW-0812">Transmembrane</keyword>
<dbReference type="InterPro" id="IPR005899">
    <property type="entry name" value="Na_pump_deCOase"/>
</dbReference>
<feature type="transmembrane region" description="Helical" evidence="6">
    <location>
        <begin position="9"/>
        <end position="30"/>
    </location>
</feature>
<evidence type="ECO:0000256" key="1">
    <source>
        <dbReference type="ARBA" id="ARBA00004236"/>
    </source>
</evidence>
<evidence type="ECO:0000256" key="3">
    <source>
        <dbReference type="ARBA" id="ARBA00022692"/>
    </source>
</evidence>
<proteinExistence type="predicted"/>
<evidence type="ECO:0000313" key="7">
    <source>
        <dbReference type="EMBL" id="MEX6688679.1"/>
    </source>
</evidence>
<evidence type="ECO:0000256" key="6">
    <source>
        <dbReference type="SAM" id="Phobius"/>
    </source>
</evidence>
<organism evidence="7 8">
    <name type="scientific">Danxiaibacter flavus</name>
    <dbReference type="NCBI Taxonomy" id="3049108"/>
    <lineage>
        <taxon>Bacteria</taxon>
        <taxon>Pseudomonadati</taxon>
        <taxon>Bacteroidota</taxon>
        <taxon>Chitinophagia</taxon>
        <taxon>Chitinophagales</taxon>
        <taxon>Chitinophagaceae</taxon>
        <taxon>Danxiaibacter</taxon>
    </lineage>
</organism>
<gene>
    <name evidence="7" type="ORF">QTN47_14285</name>
</gene>
<dbReference type="NCBIfam" id="TIGR01195">
    <property type="entry name" value="oadG_fam"/>
    <property type="match status" value="1"/>
</dbReference>
<sequence length="113" mass="12606">MNNDIQEGIIILIIGMGIVFLALIVLQQVFQNILPAILSIKISRTTASNDNTSAGIKQQYNSAEEITAISAAVHMFLDEMHDEENAILTINQSVKNYSPWSSKIYGSHNFIRR</sequence>
<comment type="subcellular location">
    <subcellularLocation>
        <location evidence="1">Cell membrane</location>
    </subcellularLocation>
</comment>
<dbReference type="RefSeq" id="WP_369330088.1">
    <property type="nucleotide sequence ID" value="NZ_JAULBC010000004.1"/>
</dbReference>